<reference evidence="1" key="1">
    <citation type="submission" date="2021-01" db="EMBL/GenBank/DDBJ databases">
        <authorList>
            <consortium name="Genoscope - CEA"/>
            <person name="William W."/>
        </authorList>
    </citation>
    <scope>NUCLEOTIDE SEQUENCE</scope>
</reference>
<accession>A0A816JPK5</accession>
<dbReference type="EMBL" id="HG994368">
    <property type="protein sequence ID" value="CAF1851772.1"/>
    <property type="molecule type" value="Genomic_DNA"/>
</dbReference>
<name>A0A816JPK5_BRANA</name>
<gene>
    <name evidence="1" type="ORF">DARMORV10_C04P37020.1</name>
</gene>
<dbReference type="Proteomes" id="UP001295469">
    <property type="component" value="Chromosome C04"/>
</dbReference>
<dbReference type="AlphaFoldDB" id="A0A816JPK5"/>
<evidence type="ECO:0000313" key="1">
    <source>
        <dbReference type="EMBL" id="CAF1851772.1"/>
    </source>
</evidence>
<sequence length="46" mass="5453">MFPHTKKSKKCDPKCFVLKSLADKIRYQVDESYLEIEFFLQNSIPS</sequence>
<organism evidence="1">
    <name type="scientific">Brassica napus</name>
    <name type="common">Rape</name>
    <dbReference type="NCBI Taxonomy" id="3708"/>
    <lineage>
        <taxon>Eukaryota</taxon>
        <taxon>Viridiplantae</taxon>
        <taxon>Streptophyta</taxon>
        <taxon>Embryophyta</taxon>
        <taxon>Tracheophyta</taxon>
        <taxon>Spermatophyta</taxon>
        <taxon>Magnoliopsida</taxon>
        <taxon>eudicotyledons</taxon>
        <taxon>Gunneridae</taxon>
        <taxon>Pentapetalae</taxon>
        <taxon>rosids</taxon>
        <taxon>malvids</taxon>
        <taxon>Brassicales</taxon>
        <taxon>Brassicaceae</taxon>
        <taxon>Brassiceae</taxon>
        <taxon>Brassica</taxon>
    </lineage>
</organism>
<protein>
    <submittedName>
        <fullName evidence="1">(rape) hypothetical protein</fullName>
    </submittedName>
</protein>
<proteinExistence type="predicted"/>